<dbReference type="STRING" id="47879.AXG94_11830"/>
<dbReference type="Proteomes" id="UP000270661">
    <property type="component" value="Unassembled WGS sequence"/>
</dbReference>
<dbReference type="Gene3D" id="3.40.50.150">
    <property type="entry name" value="Vaccinia Virus protein VP39"/>
    <property type="match status" value="1"/>
</dbReference>
<dbReference type="InterPro" id="IPR029063">
    <property type="entry name" value="SAM-dependent_MTases_sf"/>
</dbReference>
<dbReference type="Pfam" id="PF13847">
    <property type="entry name" value="Methyltransf_31"/>
    <property type="match status" value="1"/>
</dbReference>
<reference evidence="2 3" key="1">
    <citation type="submission" date="2018-08" db="EMBL/GenBank/DDBJ databases">
        <title>Recombination of ecologically and evolutionarily significant loci maintains genetic cohesion in the Pseudomonas syringae species complex.</title>
        <authorList>
            <person name="Dillon M."/>
            <person name="Thakur S."/>
            <person name="Almeida R.N.D."/>
            <person name="Weir B.S."/>
            <person name="Guttman D.S."/>
        </authorList>
    </citation>
    <scope>NUCLEOTIDE SEQUENCE [LARGE SCALE GENOMIC DNA]</scope>
    <source>
        <strain evidence="2 3">NCPPB2445</strain>
    </source>
</reference>
<dbReference type="SUPFAM" id="SSF53335">
    <property type="entry name" value="S-adenosyl-L-methionine-dependent methyltransferases"/>
    <property type="match status" value="1"/>
</dbReference>
<dbReference type="EMBL" id="RBOJ01000046">
    <property type="protein sequence ID" value="RMM52582.1"/>
    <property type="molecule type" value="Genomic_DNA"/>
</dbReference>
<name>A0A3M3ETR9_9PSED</name>
<accession>A0A3M3ETR9</accession>
<proteinExistence type="predicted"/>
<gene>
    <name evidence="2" type="ORF">ALQ77_04413</name>
</gene>
<evidence type="ECO:0000259" key="1">
    <source>
        <dbReference type="Pfam" id="PF13847"/>
    </source>
</evidence>
<evidence type="ECO:0000313" key="2">
    <source>
        <dbReference type="EMBL" id="RMM52582.1"/>
    </source>
</evidence>
<dbReference type="RefSeq" id="WP_055136279.1">
    <property type="nucleotide sequence ID" value="NZ_LHVK01000004.1"/>
</dbReference>
<organism evidence="2 3">
    <name type="scientific">Pseudomonas corrugata</name>
    <dbReference type="NCBI Taxonomy" id="47879"/>
    <lineage>
        <taxon>Bacteria</taxon>
        <taxon>Pseudomonadati</taxon>
        <taxon>Pseudomonadota</taxon>
        <taxon>Gammaproteobacteria</taxon>
        <taxon>Pseudomonadales</taxon>
        <taxon>Pseudomonadaceae</taxon>
        <taxon>Pseudomonas</taxon>
    </lineage>
</organism>
<dbReference type="InterPro" id="IPR025714">
    <property type="entry name" value="Methyltranfer_dom"/>
</dbReference>
<keyword evidence="3" id="KW-1185">Reference proteome</keyword>
<dbReference type="PANTHER" id="PTHR43861">
    <property type="entry name" value="TRANS-ACONITATE 2-METHYLTRANSFERASE-RELATED"/>
    <property type="match status" value="1"/>
</dbReference>
<protein>
    <recommendedName>
        <fullName evidence="1">Methyltransferase domain-containing protein</fullName>
    </recommendedName>
</protein>
<comment type="caution">
    <text evidence="2">The sequence shown here is derived from an EMBL/GenBank/DDBJ whole genome shotgun (WGS) entry which is preliminary data.</text>
</comment>
<evidence type="ECO:0000313" key="3">
    <source>
        <dbReference type="Proteomes" id="UP000270661"/>
    </source>
</evidence>
<dbReference type="AlphaFoldDB" id="A0A3M3ETR9"/>
<dbReference type="CDD" id="cd02440">
    <property type="entry name" value="AdoMet_MTases"/>
    <property type="match status" value="1"/>
</dbReference>
<feature type="domain" description="Methyltransferase" evidence="1">
    <location>
        <begin position="45"/>
        <end position="159"/>
    </location>
</feature>
<sequence length="270" mass="29598">MVLIVDESYQLGTFRDNEDSLRRLKSQAGIALDLEFDHLRQAGLTQGQRVLDVGCGPGIITTQIALRAQPSRLTALDCNETSISETRKQLSSAGIDEAQVRQCNLYDDSLTDTGQFDFSYARMVFQHLSDPLSALRNIHRSLAIGGRLCICDIDDRWFGASPQPPELQSFLARVARAQAARGGDRHVGSKLASYLEEAGYGDIRCSMLLVSTSLIGASAFCDLVFGYKMEVIPEDELELARREMAVITQSIESPGGWAGIGVFFVSGEKQ</sequence>